<evidence type="ECO:0000256" key="1">
    <source>
        <dbReference type="ARBA" id="ARBA00004514"/>
    </source>
</evidence>
<dbReference type="Pfam" id="PF05400">
    <property type="entry name" value="FliT"/>
    <property type="match status" value="1"/>
</dbReference>
<name>A0A7X3G3Q0_9BURK</name>
<dbReference type="AlphaFoldDB" id="A0A7X3G3Q0"/>
<comment type="caution">
    <text evidence="6">The sequence shown here is derived from an EMBL/GenBank/DDBJ whole genome shotgun (WGS) entry which is preliminary data.</text>
</comment>
<evidence type="ECO:0000313" key="6">
    <source>
        <dbReference type="EMBL" id="MVW63097.1"/>
    </source>
</evidence>
<dbReference type="InterPro" id="IPR008622">
    <property type="entry name" value="FliT"/>
</dbReference>
<dbReference type="Proteomes" id="UP000443353">
    <property type="component" value="Unassembled WGS sequence"/>
</dbReference>
<keyword evidence="3" id="KW-1005">Bacterial flagellum biogenesis</keyword>
<keyword evidence="2" id="KW-0963">Cytoplasm</keyword>
<evidence type="ECO:0000256" key="5">
    <source>
        <dbReference type="ARBA" id="ARBA00093797"/>
    </source>
</evidence>
<sequence>MVGITDQMLAAAAAADWDRLLQLEHQCAACVRQLKDNGDTPLAGQERVRKVNAIRKMLDSDRKIRDLTQPWMAKLQAMISNKTVERRVARAYGV</sequence>
<comment type="subcellular location">
    <subcellularLocation>
        <location evidence="1">Cytoplasm</location>
        <location evidence="1">Cytosol</location>
    </subcellularLocation>
</comment>
<protein>
    <recommendedName>
        <fullName evidence="5">Flagellar protein FliT</fullName>
    </recommendedName>
</protein>
<organism evidence="6 7">
    <name type="scientific">Massilia cellulosiltytica</name>
    <dbReference type="NCBI Taxonomy" id="2683234"/>
    <lineage>
        <taxon>Bacteria</taxon>
        <taxon>Pseudomonadati</taxon>
        <taxon>Pseudomonadota</taxon>
        <taxon>Betaproteobacteria</taxon>
        <taxon>Burkholderiales</taxon>
        <taxon>Oxalobacteraceae</taxon>
        <taxon>Telluria group</taxon>
        <taxon>Massilia</taxon>
    </lineage>
</organism>
<gene>
    <name evidence="6" type="ORF">GPY61_24560</name>
</gene>
<keyword evidence="6" id="KW-0969">Cilium</keyword>
<proteinExistence type="predicted"/>
<keyword evidence="6" id="KW-0966">Cell projection</keyword>
<keyword evidence="7" id="KW-1185">Reference proteome</keyword>
<evidence type="ECO:0000313" key="7">
    <source>
        <dbReference type="Proteomes" id="UP000443353"/>
    </source>
</evidence>
<dbReference type="GO" id="GO:0044781">
    <property type="term" value="P:bacterial-type flagellum organization"/>
    <property type="evidence" value="ECO:0007669"/>
    <property type="project" value="UniProtKB-KW"/>
</dbReference>
<dbReference type="EMBL" id="WSES01000008">
    <property type="protein sequence ID" value="MVW63097.1"/>
    <property type="molecule type" value="Genomic_DNA"/>
</dbReference>
<keyword evidence="4" id="KW-0143">Chaperone</keyword>
<evidence type="ECO:0000256" key="4">
    <source>
        <dbReference type="ARBA" id="ARBA00023186"/>
    </source>
</evidence>
<accession>A0A7X3G3Q0</accession>
<evidence type="ECO:0000256" key="2">
    <source>
        <dbReference type="ARBA" id="ARBA00022490"/>
    </source>
</evidence>
<evidence type="ECO:0000256" key="3">
    <source>
        <dbReference type="ARBA" id="ARBA00022795"/>
    </source>
</evidence>
<dbReference type="Gene3D" id="1.20.58.380">
    <property type="entry name" value="Flagellar protein flit"/>
    <property type="match status" value="1"/>
</dbReference>
<keyword evidence="6" id="KW-0282">Flagellum</keyword>
<reference evidence="6 7" key="1">
    <citation type="submission" date="2019-12" db="EMBL/GenBank/DDBJ databases">
        <authorList>
            <person name="Li C."/>
            <person name="Zhao J."/>
        </authorList>
    </citation>
    <scope>NUCLEOTIDE SEQUENCE [LARGE SCALE GENOMIC DNA]</scope>
    <source>
        <strain evidence="6 7">NEAU-DD11</strain>
    </source>
</reference>